<evidence type="ECO:0000313" key="11">
    <source>
        <dbReference type="Proteomes" id="UP000199598"/>
    </source>
</evidence>
<evidence type="ECO:0000313" key="10">
    <source>
        <dbReference type="EMBL" id="SFK01976.1"/>
    </source>
</evidence>
<dbReference type="PROSITE" id="PS51462">
    <property type="entry name" value="NUDIX"/>
    <property type="match status" value="1"/>
</dbReference>
<protein>
    <recommendedName>
        <fullName evidence="5">GDP-mannose pyrophosphatase</fullName>
    </recommendedName>
    <alternativeName>
        <fullName evidence="7">GDP-mannose hydrolase</fullName>
    </alternativeName>
    <alternativeName>
        <fullName evidence="8">GDPMK</fullName>
    </alternativeName>
</protein>
<proteinExistence type="inferred from homology"/>
<evidence type="ECO:0000256" key="6">
    <source>
        <dbReference type="ARBA" id="ARBA00022801"/>
    </source>
</evidence>
<keyword evidence="6" id="KW-0378">Hydrolase</keyword>
<comment type="similarity">
    <text evidence="3">Belongs to the Nudix hydrolase family. NudK subfamily.</text>
</comment>
<evidence type="ECO:0000256" key="2">
    <source>
        <dbReference type="ARBA" id="ARBA00001946"/>
    </source>
</evidence>
<dbReference type="SUPFAM" id="SSF55811">
    <property type="entry name" value="Nudix"/>
    <property type="match status" value="1"/>
</dbReference>
<dbReference type="PANTHER" id="PTHR11839:SF18">
    <property type="entry name" value="NUDIX HYDROLASE DOMAIN-CONTAINING PROTEIN"/>
    <property type="match status" value="1"/>
</dbReference>
<dbReference type="Proteomes" id="UP000199598">
    <property type="component" value="Unassembled WGS sequence"/>
</dbReference>
<feature type="domain" description="Nudix hydrolase" evidence="9">
    <location>
        <begin position="40"/>
        <end position="178"/>
    </location>
</feature>
<name>A0A1I3W690_9HYPH</name>
<gene>
    <name evidence="10" type="ORF">SAMN04488518_101793</name>
</gene>
<evidence type="ECO:0000256" key="5">
    <source>
        <dbReference type="ARBA" id="ARBA00016377"/>
    </source>
</evidence>
<reference evidence="10 11" key="1">
    <citation type="submission" date="2016-10" db="EMBL/GenBank/DDBJ databases">
        <authorList>
            <person name="Varghese N."/>
            <person name="Submissions S."/>
        </authorList>
    </citation>
    <scope>NUCLEOTIDE SEQUENCE [LARGE SCALE GENOMIC DNA]</scope>
    <source>
        <strain evidence="10 11">DSM 16392</strain>
    </source>
</reference>
<keyword evidence="11" id="KW-1185">Reference proteome</keyword>
<dbReference type="InterPro" id="IPR000086">
    <property type="entry name" value="NUDIX_hydrolase_dom"/>
</dbReference>
<sequence length="189" mass="21562">MPELIRRTTLLEAKGRIEEVEVRVVHEDGREHITTDPVWVYGDSIAVLAYDPHAKTVLLVKQLRVAPYIMEEEIILEACAGGIEISDLSIEEACVREAQEELGCQLTNLNKIANVFINPARLAERAHFFLAEYTSGDLNIEGRDLDEDEDIEVVELSFQELHRLYDKQEIRCPRLFMLTQALMLKNVGL</sequence>
<evidence type="ECO:0000259" key="9">
    <source>
        <dbReference type="PROSITE" id="PS51462"/>
    </source>
</evidence>
<dbReference type="PANTHER" id="PTHR11839">
    <property type="entry name" value="UDP/ADP-SUGAR PYROPHOSPHATASE"/>
    <property type="match status" value="1"/>
</dbReference>
<dbReference type="EMBL" id="FOSK01000001">
    <property type="protein sequence ID" value="SFK01976.1"/>
    <property type="molecule type" value="Genomic_DNA"/>
</dbReference>
<evidence type="ECO:0000256" key="4">
    <source>
        <dbReference type="ARBA" id="ARBA00011738"/>
    </source>
</evidence>
<accession>A0A1I3W690</accession>
<comment type="subunit">
    <text evidence="4">Homodimer.</text>
</comment>
<evidence type="ECO:0000256" key="1">
    <source>
        <dbReference type="ARBA" id="ARBA00000847"/>
    </source>
</evidence>
<dbReference type="InterPro" id="IPR015797">
    <property type="entry name" value="NUDIX_hydrolase-like_dom_sf"/>
</dbReference>
<comment type="caution">
    <text evidence="10">The sequence shown here is derived from an EMBL/GenBank/DDBJ whole genome shotgun (WGS) entry which is preliminary data.</text>
</comment>
<comment type="catalytic activity">
    <reaction evidence="1">
        <text>GDP-alpha-D-mannose + H2O = alpha-D-mannose 1-phosphate + GMP + 2 H(+)</text>
        <dbReference type="Rhea" id="RHEA:27978"/>
        <dbReference type="ChEBI" id="CHEBI:15377"/>
        <dbReference type="ChEBI" id="CHEBI:15378"/>
        <dbReference type="ChEBI" id="CHEBI:57527"/>
        <dbReference type="ChEBI" id="CHEBI:58115"/>
        <dbReference type="ChEBI" id="CHEBI:58409"/>
    </reaction>
</comment>
<evidence type="ECO:0000256" key="8">
    <source>
        <dbReference type="ARBA" id="ARBA00032272"/>
    </source>
</evidence>
<comment type="cofactor">
    <cofactor evidence="2">
        <name>Mg(2+)</name>
        <dbReference type="ChEBI" id="CHEBI:18420"/>
    </cofactor>
</comment>
<dbReference type="RefSeq" id="WP_093517098.1">
    <property type="nucleotide sequence ID" value="NZ_FOSK01000001.1"/>
</dbReference>
<dbReference type="Pfam" id="PF00293">
    <property type="entry name" value="NUDIX"/>
    <property type="match status" value="1"/>
</dbReference>
<organism evidence="10 11">
    <name type="scientific">Pseudovibrio ascidiaceicola</name>
    <dbReference type="NCBI Taxonomy" id="285279"/>
    <lineage>
        <taxon>Bacteria</taxon>
        <taxon>Pseudomonadati</taxon>
        <taxon>Pseudomonadota</taxon>
        <taxon>Alphaproteobacteria</taxon>
        <taxon>Hyphomicrobiales</taxon>
        <taxon>Stappiaceae</taxon>
        <taxon>Pseudovibrio</taxon>
    </lineage>
</organism>
<evidence type="ECO:0000256" key="7">
    <source>
        <dbReference type="ARBA" id="ARBA00032162"/>
    </source>
</evidence>
<dbReference type="Gene3D" id="3.90.79.10">
    <property type="entry name" value="Nucleoside Triphosphate Pyrophosphohydrolase"/>
    <property type="match status" value="1"/>
</dbReference>
<evidence type="ECO:0000256" key="3">
    <source>
        <dbReference type="ARBA" id="ARBA00007275"/>
    </source>
</evidence>
<dbReference type="NCBIfam" id="TIGR00052">
    <property type="entry name" value="nudix-type nucleoside diphosphatase, YffH/AdpP family"/>
    <property type="match status" value="1"/>
</dbReference>
<dbReference type="InterPro" id="IPR004385">
    <property type="entry name" value="NDP_pyrophosphatase"/>
</dbReference>